<dbReference type="PANTHER" id="PTHR44943">
    <property type="entry name" value="CELLULOSE SYNTHASE OPERON PROTEIN C"/>
    <property type="match status" value="1"/>
</dbReference>
<dbReference type="SUPFAM" id="SSF48452">
    <property type="entry name" value="TPR-like"/>
    <property type="match status" value="1"/>
</dbReference>
<accession>A0A951PIN2</accession>
<evidence type="ECO:0000256" key="5">
    <source>
        <dbReference type="SAM" id="Phobius"/>
    </source>
</evidence>
<dbReference type="PROSITE" id="PS50005">
    <property type="entry name" value="TPR"/>
    <property type="match status" value="1"/>
</dbReference>
<keyword evidence="5" id="KW-0812">Transmembrane</keyword>
<feature type="transmembrane region" description="Helical" evidence="5">
    <location>
        <begin position="20"/>
        <end position="42"/>
    </location>
</feature>
<dbReference type="Pfam" id="PF13429">
    <property type="entry name" value="TPR_15"/>
    <property type="match status" value="1"/>
</dbReference>
<dbReference type="AlphaFoldDB" id="A0A951PIN2"/>
<keyword evidence="1" id="KW-0677">Repeat</keyword>
<feature type="region of interest" description="Disordered" evidence="4">
    <location>
        <begin position="269"/>
        <end position="323"/>
    </location>
</feature>
<evidence type="ECO:0000256" key="1">
    <source>
        <dbReference type="ARBA" id="ARBA00022737"/>
    </source>
</evidence>
<dbReference type="PANTHER" id="PTHR44943:SF8">
    <property type="entry name" value="TPR REPEAT-CONTAINING PROTEIN MJ0263"/>
    <property type="match status" value="1"/>
</dbReference>
<reference evidence="6" key="1">
    <citation type="submission" date="2021-05" db="EMBL/GenBank/DDBJ databases">
        <authorList>
            <person name="Pietrasiak N."/>
            <person name="Ward R."/>
            <person name="Stajich J.E."/>
            <person name="Kurbessoian T."/>
        </authorList>
    </citation>
    <scope>NUCLEOTIDE SEQUENCE</scope>
    <source>
        <strain evidence="6">CPER-KK1</strain>
    </source>
</reference>
<name>A0A951PIN2_9CYAN</name>
<organism evidence="6 7">
    <name type="scientific">Symplocastrum torsivum CPER-KK1</name>
    <dbReference type="NCBI Taxonomy" id="450513"/>
    <lineage>
        <taxon>Bacteria</taxon>
        <taxon>Bacillati</taxon>
        <taxon>Cyanobacteriota</taxon>
        <taxon>Cyanophyceae</taxon>
        <taxon>Oscillatoriophycideae</taxon>
        <taxon>Oscillatoriales</taxon>
        <taxon>Microcoleaceae</taxon>
        <taxon>Symplocastrum</taxon>
    </lineage>
</organism>
<dbReference type="Gene3D" id="1.25.40.10">
    <property type="entry name" value="Tetratricopeptide repeat domain"/>
    <property type="match status" value="1"/>
</dbReference>
<feature type="compositionally biased region" description="Pro residues" evidence="4">
    <location>
        <begin position="314"/>
        <end position="323"/>
    </location>
</feature>
<dbReference type="InterPro" id="IPR051685">
    <property type="entry name" value="Ycf3/AcsC/BcsC/TPR_MFPF"/>
</dbReference>
<evidence type="ECO:0000256" key="3">
    <source>
        <dbReference type="PROSITE-ProRule" id="PRU00339"/>
    </source>
</evidence>
<comment type="caution">
    <text evidence="6">The sequence shown here is derived from an EMBL/GenBank/DDBJ whole genome shotgun (WGS) entry which is preliminary data.</text>
</comment>
<dbReference type="EMBL" id="JAHHIF010000006">
    <property type="protein sequence ID" value="MBW4544016.1"/>
    <property type="molecule type" value="Genomic_DNA"/>
</dbReference>
<proteinExistence type="predicted"/>
<dbReference type="InterPro" id="IPR011990">
    <property type="entry name" value="TPR-like_helical_dom_sf"/>
</dbReference>
<keyword evidence="5" id="KW-0472">Membrane</keyword>
<reference evidence="6" key="2">
    <citation type="journal article" date="2022" name="Microbiol. Resour. Announc.">
        <title>Metagenome Sequencing to Explore Phylogenomics of Terrestrial Cyanobacteria.</title>
        <authorList>
            <person name="Ward R.D."/>
            <person name="Stajich J.E."/>
            <person name="Johansen J.R."/>
            <person name="Huntemann M."/>
            <person name="Clum A."/>
            <person name="Foster B."/>
            <person name="Foster B."/>
            <person name="Roux S."/>
            <person name="Palaniappan K."/>
            <person name="Varghese N."/>
            <person name="Mukherjee S."/>
            <person name="Reddy T.B.K."/>
            <person name="Daum C."/>
            <person name="Copeland A."/>
            <person name="Chen I.A."/>
            <person name="Ivanova N.N."/>
            <person name="Kyrpides N.C."/>
            <person name="Shapiro N."/>
            <person name="Eloe-Fadrosh E.A."/>
            <person name="Pietrasiak N."/>
        </authorList>
    </citation>
    <scope>NUCLEOTIDE SEQUENCE</scope>
    <source>
        <strain evidence="6">CPER-KK1</strain>
    </source>
</reference>
<evidence type="ECO:0000313" key="6">
    <source>
        <dbReference type="EMBL" id="MBW4544016.1"/>
    </source>
</evidence>
<protein>
    <submittedName>
        <fullName evidence="6">Tetratricopeptide repeat protein</fullName>
    </submittedName>
</protein>
<dbReference type="SMART" id="SM00028">
    <property type="entry name" value="TPR"/>
    <property type="match status" value="4"/>
</dbReference>
<evidence type="ECO:0000256" key="2">
    <source>
        <dbReference type="ARBA" id="ARBA00022803"/>
    </source>
</evidence>
<dbReference type="Proteomes" id="UP000753908">
    <property type="component" value="Unassembled WGS sequence"/>
</dbReference>
<sequence length="323" mass="34378">MSYRVQRIFVSQKRNPWINVVLVLAVLAFVGFSMVPLLGSIFEGSEPSARTTPAATPSISADKKAELEAQAKGYELVVQREPQNVTALKGLLEVRLQQGDVQGAIAPLEQLAKLNPDQTDYAVLLAQAKQQTGDREGAAQTYRTILASKPGNLNALQGLVSLLIQQDRPEAAIGLLQDTLKTATQVNEIQPGSVDVISVQLLLGQIYAAEQRYTQAIAVYDESIKANQQDFRPVLAKALVLKQQGKIAEAKPLFTTAVSLAPPQYKDQVKQLSGDTPAPTSSPPTGTTPAPNSSPPTGTTPAPTNSPANATPDFPEPLPSASP</sequence>
<keyword evidence="2 3" id="KW-0802">TPR repeat</keyword>
<gene>
    <name evidence="6" type="ORF">KME25_06185</name>
</gene>
<keyword evidence="5" id="KW-1133">Transmembrane helix</keyword>
<evidence type="ECO:0000256" key="4">
    <source>
        <dbReference type="SAM" id="MobiDB-lite"/>
    </source>
</evidence>
<feature type="repeat" description="TPR" evidence="3">
    <location>
        <begin position="197"/>
        <end position="230"/>
    </location>
</feature>
<feature type="compositionally biased region" description="Low complexity" evidence="4">
    <location>
        <begin position="276"/>
        <end position="312"/>
    </location>
</feature>
<evidence type="ECO:0000313" key="7">
    <source>
        <dbReference type="Proteomes" id="UP000753908"/>
    </source>
</evidence>
<dbReference type="InterPro" id="IPR019734">
    <property type="entry name" value="TPR_rpt"/>
</dbReference>